<gene>
    <name evidence="3" type="ordered locus">RPB_2890</name>
</gene>
<keyword evidence="4" id="KW-1185">Reference proteome</keyword>
<sequence length="242" mass="26724">MITLKFLSGCFVAALAAQLALWPTAAAAQPAGHGISEAQAEISFREAVDDFISKQVVTNDYSRVRVRLYNLVRVYNPKIGWIAIAEFDGAVVPNKWMPGETQKYYHGIIKIAADKSGMPQAPVINEGQGLWESEAKVANLYKELQEDVGQWKDWVGDRMAPRAPSSTATVVPNVTGPQFPLPVGPPSTKPNTGDPAIRQKYAEMNALKTKCFDRNNPNRQKDCADYQKLYQELTGQIANIPF</sequence>
<dbReference type="KEGG" id="rpb:RPB_2890"/>
<dbReference type="OrthoDB" id="9831578at2"/>
<dbReference type="RefSeq" id="WP_011441776.1">
    <property type="nucleotide sequence ID" value="NC_007778.1"/>
</dbReference>
<keyword evidence="2" id="KW-0732">Signal</keyword>
<proteinExistence type="predicted"/>
<evidence type="ECO:0000256" key="2">
    <source>
        <dbReference type="SAM" id="SignalP"/>
    </source>
</evidence>
<dbReference type="HOGENOM" id="CLU_1146490_0_0_5"/>
<evidence type="ECO:0000313" key="3">
    <source>
        <dbReference type="EMBL" id="ABD07592.1"/>
    </source>
</evidence>
<evidence type="ECO:0000313" key="4">
    <source>
        <dbReference type="Proteomes" id="UP000008809"/>
    </source>
</evidence>
<dbReference type="EMBL" id="CP000250">
    <property type="protein sequence ID" value="ABD07592.1"/>
    <property type="molecule type" value="Genomic_DNA"/>
</dbReference>
<dbReference type="AlphaFoldDB" id="Q2IW18"/>
<feature type="chain" id="PRO_5004210811" evidence="2">
    <location>
        <begin position="28"/>
        <end position="242"/>
    </location>
</feature>
<reference evidence="3 4" key="1">
    <citation type="submission" date="2006-01" db="EMBL/GenBank/DDBJ databases">
        <title>Complete sequence of Rhodopseudomonas palustris HaA2.</title>
        <authorList>
            <consortium name="US DOE Joint Genome Institute"/>
            <person name="Copeland A."/>
            <person name="Lucas S."/>
            <person name="Lapidus A."/>
            <person name="Barry K."/>
            <person name="Detter J.C."/>
            <person name="Glavina T."/>
            <person name="Hammon N."/>
            <person name="Israni S."/>
            <person name="Pitluck S."/>
            <person name="Chain P."/>
            <person name="Malfatti S."/>
            <person name="Shin M."/>
            <person name="Vergez L."/>
            <person name="Schmutz J."/>
            <person name="Larimer F."/>
            <person name="Land M."/>
            <person name="Hauser L."/>
            <person name="Pelletier D.A."/>
            <person name="Kyrpides N."/>
            <person name="Anderson I."/>
            <person name="Oda Y."/>
            <person name="Harwood C.S."/>
            <person name="Richardson P."/>
        </authorList>
    </citation>
    <scope>NUCLEOTIDE SEQUENCE [LARGE SCALE GENOMIC DNA]</scope>
    <source>
        <strain evidence="3 4">HaA2</strain>
    </source>
</reference>
<name>Q2IW18_RHOP2</name>
<feature type="compositionally biased region" description="Pro residues" evidence="1">
    <location>
        <begin position="179"/>
        <end position="188"/>
    </location>
</feature>
<feature type="region of interest" description="Disordered" evidence="1">
    <location>
        <begin position="163"/>
        <end position="193"/>
    </location>
</feature>
<feature type="signal peptide" evidence="2">
    <location>
        <begin position="1"/>
        <end position="27"/>
    </location>
</feature>
<dbReference type="Proteomes" id="UP000008809">
    <property type="component" value="Chromosome"/>
</dbReference>
<evidence type="ECO:0000256" key="1">
    <source>
        <dbReference type="SAM" id="MobiDB-lite"/>
    </source>
</evidence>
<organism evidence="3 4">
    <name type="scientific">Rhodopseudomonas palustris (strain HaA2)</name>
    <dbReference type="NCBI Taxonomy" id="316058"/>
    <lineage>
        <taxon>Bacteria</taxon>
        <taxon>Pseudomonadati</taxon>
        <taxon>Pseudomonadota</taxon>
        <taxon>Alphaproteobacteria</taxon>
        <taxon>Hyphomicrobiales</taxon>
        <taxon>Nitrobacteraceae</taxon>
        <taxon>Rhodopseudomonas</taxon>
    </lineage>
</organism>
<protein>
    <submittedName>
        <fullName evidence="3">Uncharacterized protein</fullName>
    </submittedName>
</protein>
<accession>Q2IW18</accession>
<feature type="compositionally biased region" description="Polar residues" evidence="1">
    <location>
        <begin position="164"/>
        <end position="176"/>
    </location>
</feature>